<dbReference type="GO" id="GO:0016787">
    <property type="term" value="F:hydrolase activity"/>
    <property type="evidence" value="ECO:0007669"/>
    <property type="project" value="UniProtKB-KW"/>
</dbReference>
<evidence type="ECO:0000313" key="4">
    <source>
        <dbReference type="Proteomes" id="UP000501534"/>
    </source>
</evidence>
<evidence type="ECO:0000259" key="2">
    <source>
        <dbReference type="Pfam" id="PF00857"/>
    </source>
</evidence>
<gene>
    <name evidence="3" type="primary">sttH</name>
    <name evidence="3" type="ORF">DSM104443_00984</name>
</gene>
<dbReference type="CDD" id="cd01014">
    <property type="entry name" value="nicotinamidase_related"/>
    <property type="match status" value="1"/>
</dbReference>
<dbReference type="EMBL" id="CP053069">
    <property type="protein sequence ID" value="QJR09933.1"/>
    <property type="molecule type" value="Genomic_DNA"/>
</dbReference>
<dbReference type="InterPro" id="IPR036380">
    <property type="entry name" value="Isochorismatase-like_sf"/>
</dbReference>
<organism evidence="3 4">
    <name type="scientific">Usitatibacter rugosus</name>
    <dbReference type="NCBI Taxonomy" id="2732067"/>
    <lineage>
        <taxon>Bacteria</taxon>
        <taxon>Pseudomonadati</taxon>
        <taxon>Pseudomonadota</taxon>
        <taxon>Betaproteobacteria</taxon>
        <taxon>Nitrosomonadales</taxon>
        <taxon>Usitatibacteraceae</taxon>
        <taxon>Usitatibacter</taxon>
    </lineage>
</organism>
<accession>A0A6M4GUB8</accession>
<reference evidence="3 4" key="1">
    <citation type="submission" date="2020-04" db="EMBL/GenBank/DDBJ databases">
        <title>Usitatibacter rugosus gen. nov., sp. nov. and Usitatibacter palustris sp. nov., novel members of Usitatibacteraceae fam. nov. within the order Nitrosomonadales isolated from soil.</title>
        <authorList>
            <person name="Huber K.J."/>
            <person name="Neumann-Schaal M."/>
            <person name="Geppert A."/>
            <person name="Luckner M."/>
            <person name="Wanner G."/>
            <person name="Overmann J."/>
        </authorList>
    </citation>
    <scope>NUCLEOTIDE SEQUENCE [LARGE SCALE GENOMIC DNA]</scope>
    <source>
        <strain evidence="3 4">0125_3</strain>
    </source>
</reference>
<dbReference type="PANTHER" id="PTHR43540">
    <property type="entry name" value="PEROXYUREIDOACRYLATE/UREIDOACRYLATE AMIDOHYDROLASE-RELATED"/>
    <property type="match status" value="1"/>
</dbReference>
<dbReference type="EC" id="3.5.2.19" evidence="3"/>
<keyword evidence="1 3" id="KW-0378">Hydrolase</keyword>
<dbReference type="AlphaFoldDB" id="A0A6M4GUB8"/>
<name>A0A6M4GUB8_9PROT</name>
<dbReference type="SUPFAM" id="SSF52499">
    <property type="entry name" value="Isochorismatase-like hydrolases"/>
    <property type="match status" value="1"/>
</dbReference>
<dbReference type="Gene3D" id="3.40.50.850">
    <property type="entry name" value="Isochorismatase-like"/>
    <property type="match status" value="1"/>
</dbReference>
<protein>
    <submittedName>
        <fullName evidence="3">Streptothricin hydrolase</fullName>
        <ecNumber evidence="3">3.5.2.19</ecNumber>
    </submittedName>
</protein>
<feature type="domain" description="Isochorismatase-like" evidence="2">
    <location>
        <begin position="6"/>
        <end position="156"/>
    </location>
</feature>
<dbReference type="Pfam" id="PF00857">
    <property type="entry name" value="Isochorismatase"/>
    <property type="match status" value="1"/>
</dbReference>
<proteinExistence type="predicted"/>
<dbReference type="PANTHER" id="PTHR43540:SF1">
    <property type="entry name" value="ISOCHORISMATASE HYDROLASE"/>
    <property type="match status" value="1"/>
</dbReference>
<sequence>MKKTPALLLIDIQNDYFPGGLMALEGMEAAADKAAQLLAEFRARDWPRFHIQHVSTKAGATFFLPGSAGVEIHPSVQPADEEPVVMKHFPNAFRDTMLFDELWQCNARELVICGAMSNMCIDAATRHAVDFGLPSTVIHDACAARTLTFNGRTVPAADVHASFMAALTVYARVTTLEEWKRSLEASKLAA</sequence>
<keyword evidence="4" id="KW-1185">Reference proteome</keyword>
<dbReference type="RefSeq" id="WP_171090057.1">
    <property type="nucleotide sequence ID" value="NZ_CP053069.1"/>
</dbReference>
<dbReference type="KEGG" id="uru:DSM104443_00984"/>
<evidence type="ECO:0000256" key="1">
    <source>
        <dbReference type="ARBA" id="ARBA00022801"/>
    </source>
</evidence>
<dbReference type="InterPro" id="IPR000868">
    <property type="entry name" value="Isochorismatase-like_dom"/>
</dbReference>
<dbReference type="InterPro" id="IPR050272">
    <property type="entry name" value="Isochorismatase-like_hydrls"/>
</dbReference>
<evidence type="ECO:0000313" key="3">
    <source>
        <dbReference type="EMBL" id="QJR09933.1"/>
    </source>
</evidence>
<dbReference type="Proteomes" id="UP000501534">
    <property type="component" value="Chromosome"/>
</dbReference>